<dbReference type="InParanoid" id="H1XSU5"/>
<dbReference type="SUPFAM" id="SSF48452">
    <property type="entry name" value="TPR-like"/>
    <property type="match status" value="2"/>
</dbReference>
<dbReference type="InterPro" id="IPR019734">
    <property type="entry name" value="TPR_rpt"/>
</dbReference>
<evidence type="ECO:0000256" key="2">
    <source>
        <dbReference type="PROSITE-ProRule" id="PRU00339"/>
    </source>
</evidence>
<proteinExistence type="predicted"/>
<keyword evidence="3" id="KW-0175">Coiled coil</keyword>
<organism evidence="5 6">
    <name type="scientific">Caldithrix abyssi DSM 13497</name>
    <dbReference type="NCBI Taxonomy" id="880073"/>
    <lineage>
        <taxon>Bacteria</taxon>
        <taxon>Pseudomonadati</taxon>
        <taxon>Calditrichota</taxon>
        <taxon>Calditrichia</taxon>
        <taxon>Calditrichales</taxon>
        <taxon>Calditrichaceae</taxon>
        <taxon>Caldithrix</taxon>
    </lineage>
</organism>
<dbReference type="EMBL" id="CM001402">
    <property type="protein sequence ID" value="EHO40322.1"/>
    <property type="molecule type" value="Genomic_DNA"/>
</dbReference>
<evidence type="ECO:0000313" key="5">
    <source>
        <dbReference type="EMBL" id="EHO40322.1"/>
    </source>
</evidence>
<dbReference type="AlphaFoldDB" id="H1XSU5"/>
<protein>
    <submittedName>
        <fullName evidence="5">Tetratricopeptide TPR_1 repeat-containing protein</fullName>
    </submittedName>
</protein>
<evidence type="ECO:0000256" key="4">
    <source>
        <dbReference type="SAM" id="SignalP"/>
    </source>
</evidence>
<accession>H1XSU5</accession>
<sequence precursor="true">MSKIAIYLILFLLPAMELFAQQGQGGTESNLSMGFGARAFSVGRAFTAIADDPTAVFWNPAGLEFVYQQSATFFHTSLFEGTNYDFLGYALPTLNLGTFGLGVARIGIGGIRQTDVFNTDLGVFSWEEYHGFFSYAKKLPWDLTTGLTIRLVRRAWSGLVDQGSLVDMGVGMDLGFMYRPQIYTNVLLRDWSVGLNLRNLFAPQVKEGDNVDEFPLTVRFGLMRRILMKGFGNQFNVMLDFDYSQKRDLLIHVGAEYKFRNLAMVRLGMDGSSPTFGAGVKYSIFQIDYAFSSSPYSDVFSSVHRFSVSLNFGPTRDDLFKLAEARKRAEEEKLIAAIREADRKKMIKQHLEQGDKFFQEGQYLDAIVEYQQVLSYDAFNQKAKVMLDSADALLQKRFEEEREKTIKLALDKERAELDRQFIQKHFERGKTYLNNNQFTQALIEFNLALERAPEDPTILQAIQTTKRRLNEELNRLVTKIREEFRKGNYSEALRLVGEARLLGADNQALQNEIETLSQRIKVQETIQRGLSFFELGEYDLALKVFEEALRLNPENELVKQYYEKARIESRSKQEELDPAAEKRFLQGVDMFVKGKYQQAIDIWQEILKDYPYNKKVLTAIENARERLKKTK</sequence>
<keyword evidence="1" id="KW-0677">Repeat</keyword>
<dbReference type="PROSITE" id="PS50293">
    <property type="entry name" value="TPR_REGION"/>
    <property type="match status" value="1"/>
</dbReference>
<feature type="signal peptide" evidence="4">
    <location>
        <begin position="1"/>
        <end position="20"/>
    </location>
</feature>
<gene>
    <name evidence="5" type="ORF">Calab_0682</name>
</gene>
<keyword evidence="4" id="KW-0732">Signal</keyword>
<dbReference type="Pfam" id="PF13174">
    <property type="entry name" value="TPR_6"/>
    <property type="match status" value="1"/>
</dbReference>
<dbReference type="Pfam" id="PF00515">
    <property type="entry name" value="TPR_1"/>
    <property type="match status" value="1"/>
</dbReference>
<evidence type="ECO:0000256" key="3">
    <source>
        <dbReference type="SAM" id="Coils"/>
    </source>
</evidence>
<dbReference type="InterPro" id="IPR011990">
    <property type="entry name" value="TPR-like_helical_dom_sf"/>
</dbReference>
<name>H1XSU5_CALAY</name>
<reference evidence="5 6" key="1">
    <citation type="submission" date="2011-09" db="EMBL/GenBank/DDBJ databases">
        <title>The permanent draft genome of Caldithrix abyssi DSM 13497.</title>
        <authorList>
            <consortium name="US DOE Joint Genome Institute (JGI-PGF)"/>
            <person name="Lucas S."/>
            <person name="Han J."/>
            <person name="Lapidus A."/>
            <person name="Bruce D."/>
            <person name="Goodwin L."/>
            <person name="Pitluck S."/>
            <person name="Peters L."/>
            <person name="Kyrpides N."/>
            <person name="Mavromatis K."/>
            <person name="Ivanova N."/>
            <person name="Mikhailova N."/>
            <person name="Chertkov O."/>
            <person name="Detter J.C."/>
            <person name="Tapia R."/>
            <person name="Han C."/>
            <person name="Land M."/>
            <person name="Hauser L."/>
            <person name="Markowitz V."/>
            <person name="Cheng J.-F."/>
            <person name="Hugenholtz P."/>
            <person name="Woyke T."/>
            <person name="Wu D."/>
            <person name="Spring S."/>
            <person name="Brambilla E."/>
            <person name="Klenk H.-P."/>
            <person name="Eisen J.A."/>
        </authorList>
    </citation>
    <scope>NUCLEOTIDE SEQUENCE [LARGE SCALE GENOMIC DNA]</scope>
    <source>
        <strain evidence="5 6">DSM 13497</strain>
    </source>
</reference>
<evidence type="ECO:0000256" key="1">
    <source>
        <dbReference type="ARBA" id="ARBA00022737"/>
    </source>
</evidence>
<dbReference type="Gene3D" id="1.25.40.10">
    <property type="entry name" value="Tetratricopeptide repeat domain"/>
    <property type="match status" value="2"/>
</dbReference>
<feature type="coiled-coil region" evidence="3">
    <location>
        <begin position="459"/>
        <end position="526"/>
    </location>
</feature>
<dbReference type="SMART" id="SM00028">
    <property type="entry name" value="TPR"/>
    <property type="match status" value="4"/>
</dbReference>
<dbReference type="STRING" id="880073.Cabys_3525"/>
<keyword evidence="2" id="KW-0802">TPR repeat</keyword>
<feature type="repeat" description="TPR" evidence="2">
    <location>
        <begin position="422"/>
        <end position="455"/>
    </location>
</feature>
<evidence type="ECO:0000313" key="6">
    <source>
        <dbReference type="Proteomes" id="UP000004671"/>
    </source>
</evidence>
<feature type="repeat" description="TPR" evidence="2">
    <location>
        <begin position="522"/>
        <end position="555"/>
    </location>
</feature>
<feature type="chain" id="PRO_5003556971" evidence="4">
    <location>
        <begin position="21"/>
        <end position="631"/>
    </location>
</feature>
<dbReference type="RefSeq" id="WP_006927272.1">
    <property type="nucleotide sequence ID" value="NZ_CM001402.1"/>
</dbReference>
<keyword evidence="6" id="KW-1185">Reference proteome</keyword>
<dbReference type="PANTHER" id="PTHR45188">
    <property type="entry name" value="DNAJ PROTEIN P58IPK HOMOLOG"/>
    <property type="match status" value="1"/>
</dbReference>
<dbReference type="PANTHER" id="PTHR45188:SF2">
    <property type="entry name" value="DNAJ HOMOLOG SUBFAMILY C MEMBER 7"/>
    <property type="match status" value="1"/>
</dbReference>
<dbReference type="Gene3D" id="2.40.160.60">
    <property type="entry name" value="Outer membrane protein transport protein (OMPP1/FadL/TodX)"/>
    <property type="match status" value="1"/>
</dbReference>
<dbReference type="PROSITE" id="PS50005">
    <property type="entry name" value="TPR"/>
    <property type="match status" value="2"/>
</dbReference>
<dbReference type="HOGENOM" id="CLU_433257_0_0_0"/>
<dbReference type="Proteomes" id="UP000004671">
    <property type="component" value="Chromosome"/>
</dbReference>
<dbReference type="NCBIfam" id="NF033709">
    <property type="entry name" value="PorV_fam"/>
    <property type="match status" value="1"/>
</dbReference>
<dbReference type="eggNOG" id="COG2067">
    <property type="taxonomic scope" value="Bacteria"/>
</dbReference>
<dbReference type="PaxDb" id="880073-Calab_0682"/>